<organism evidence="2 3">
    <name type="scientific">Neolentinus lepideus HHB14362 ss-1</name>
    <dbReference type="NCBI Taxonomy" id="1314782"/>
    <lineage>
        <taxon>Eukaryota</taxon>
        <taxon>Fungi</taxon>
        <taxon>Dikarya</taxon>
        <taxon>Basidiomycota</taxon>
        <taxon>Agaricomycotina</taxon>
        <taxon>Agaricomycetes</taxon>
        <taxon>Gloeophyllales</taxon>
        <taxon>Gloeophyllaceae</taxon>
        <taxon>Neolentinus</taxon>
    </lineage>
</organism>
<feature type="region of interest" description="Disordered" evidence="1">
    <location>
        <begin position="266"/>
        <end position="302"/>
    </location>
</feature>
<name>A0A165N404_9AGAM</name>
<dbReference type="OrthoDB" id="3062651at2759"/>
<gene>
    <name evidence="2" type="ORF">NEOLEDRAFT_1183597</name>
</gene>
<accession>A0A165N404</accession>
<sequence>MDSQPQSCKGKTKDGDPCTCLRHIPRADQDPNAPHLCRDCGHPESSHPSTSSIASILSSYRDPLKLGTKLKTSADAAIKETNTGLKRLATIEASGSGSSKKKAKVTALGPGPGDELKVKEIPIGWAVVIPDGLARDKNGNLNEASAPRPNSLFTQETWKLAVSANDSSSTLTFRPDWDVAQVDDWSRMLFPEVFNFLDSHNPHADQRPWTLLLKMNKSLMKYPKEPSGQGLDACKGGKGRTWKDRIIHIATNIELPFALYTNEWKETSDTSSEAEGGPEDAPGEDALFLPEDSPPAGPTPGYYITFAIKARTPSHRSQ</sequence>
<evidence type="ECO:0000256" key="1">
    <source>
        <dbReference type="SAM" id="MobiDB-lite"/>
    </source>
</evidence>
<dbReference type="InParanoid" id="A0A165N404"/>
<evidence type="ECO:0000313" key="2">
    <source>
        <dbReference type="EMBL" id="KZT19147.1"/>
    </source>
</evidence>
<evidence type="ECO:0000313" key="3">
    <source>
        <dbReference type="Proteomes" id="UP000076761"/>
    </source>
</evidence>
<keyword evidence="3" id="KW-1185">Reference proteome</keyword>
<feature type="compositionally biased region" description="Basic and acidic residues" evidence="1">
    <location>
        <begin position="36"/>
        <end position="45"/>
    </location>
</feature>
<dbReference type="Proteomes" id="UP000076761">
    <property type="component" value="Unassembled WGS sequence"/>
</dbReference>
<proteinExistence type="predicted"/>
<dbReference type="AlphaFoldDB" id="A0A165N404"/>
<feature type="region of interest" description="Disordered" evidence="1">
    <location>
        <begin position="1"/>
        <end position="52"/>
    </location>
</feature>
<reference evidence="2 3" key="1">
    <citation type="journal article" date="2016" name="Mol. Biol. Evol.">
        <title>Comparative Genomics of Early-Diverging Mushroom-Forming Fungi Provides Insights into the Origins of Lignocellulose Decay Capabilities.</title>
        <authorList>
            <person name="Nagy L.G."/>
            <person name="Riley R."/>
            <person name="Tritt A."/>
            <person name="Adam C."/>
            <person name="Daum C."/>
            <person name="Floudas D."/>
            <person name="Sun H."/>
            <person name="Yadav J.S."/>
            <person name="Pangilinan J."/>
            <person name="Larsson K.H."/>
            <person name="Matsuura K."/>
            <person name="Barry K."/>
            <person name="Labutti K."/>
            <person name="Kuo R."/>
            <person name="Ohm R.A."/>
            <person name="Bhattacharya S.S."/>
            <person name="Shirouzu T."/>
            <person name="Yoshinaga Y."/>
            <person name="Martin F.M."/>
            <person name="Grigoriev I.V."/>
            <person name="Hibbett D.S."/>
        </authorList>
    </citation>
    <scope>NUCLEOTIDE SEQUENCE [LARGE SCALE GENOMIC DNA]</scope>
    <source>
        <strain evidence="2 3">HHB14362 ss-1</strain>
    </source>
</reference>
<dbReference type="EMBL" id="KV425648">
    <property type="protein sequence ID" value="KZT19147.1"/>
    <property type="molecule type" value="Genomic_DNA"/>
</dbReference>
<protein>
    <submittedName>
        <fullName evidence="2">Uncharacterized protein</fullName>
    </submittedName>
</protein>